<evidence type="ECO:0000313" key="3">
    <source>
        <dbReference type="Proteomes" id="UP000794436"/>
    </source>
</evidence>
<feature type="compositionally biased region" description="Polar residues" evidence="1">
    <location>
        <begin position="137"/>
        <end position="147"/>
    </location>
</feature>
<feature type="region of interest" description="Disordered" evidence="1">
    <location>
        <begin position="1"/>
        <end position="43"/>
    </location>
</feature>
<organism evidence="2 3">
    <name type="scientific">Pythium oligandrum</name>
    <name type="common">Mycoparasitic fungus</name>
    <dbReference type="NCBI Taxonomy" id="41045"/>
    <lineage>
        <taxon>Eukaryota</taxon>
        <taxon>Sar</taxon>
        <taxon>Stramenopiles</taxon>
        <taxon>Oomycota</taxon>
        <taxon>Peronosporomycetes</taxon>
        <taxon>Pythiales</taxon>
        <taxon>Pythiaceae</taxon>
        <taxon>Pythium</taxon>
    </lineage>
</organism>
<accession>A0A8K1CC08</accession>
<comment type="caution">
    <text evidence="2">The sequence shown here is derived from an EMBL/GenBank/DDBJ whole genome shotgun (WGS) entry which is preliminary data.</text>
</comment>
<dbReference type="AlphaFoldDB" id="A0A8K1CC08"/>
<keyword evidence="3" id="KW-1185">Reference proteome</keyword>
<sequence>MSSGPPPNSSEWESLMTSIEELEPTRDEPMRDIPQGDPSLAHEVGRPSMIMLPPVASLGVPHTGLTPLQEPAIASIEEQAILDLEATELPQNDDVDASSPTASFNEELQSNIHLPPLLGSTNKAVSFAPNRGRQRPSMINKQSSLSVLPTPDPRHTTTSEVDPVLAPITTPRSQTAPRRVSKTISPSRRRLTISSNEISHHALERLGVNTDILKKEKGMKKLGISDVDIERSEELKRYSGVPFSLKPATKAELIFGFTQEQLMRVKAINRLGTSEQEILDEYSRRISMLGTHERPIVQSIK</sequence>
<protein>
    <submittedName>
        <fullName evidence="2">Uncharacterized protein</fullName>
    </submittedName>
</protein>
<name>A0A8K1CC08_PYTOL</name>
<gene>
    <name evidence="2" type="ORF">Poli38472_000270</name>
</gene>
<proteinExistence type="predicted"/>
<feature type="region of interest" description="Disordered" evidence="1">
    <location>
        <begin position="123"/>
        <end position="159"/>
    </location>
</feature>
<dbReference type="EMBL" id="SPLM01000108">
    <property type="protein sequence ID" value="TMW60228.1"/>
    <property type="molecule type" value="Genomic_DNA"/>
</dbReference>
<dbReference type="OrthoDB" id="196657at2759"/>
<evidence type="ECO:0000256" key="1">
    <source>
        <dbReference type="SAM" id="MobiDB-lite"/>
    </source>
</evidence>
<dbReference type="Proteomes" id="UP000794436">
    <property type="component" value="Unassembled WGS sequence"/>
</dbReference>
<reference evidence="2" key="1">
    <citation type="submission" date="2019-03" db="EMBL/GenBank/DDBJ databases">
        <title>Long read genome sequence of the mycoparasitic Pythium oligandrum ATCC 38472 isolated from sugarbeet rhizosphere.</title>
        <authorList>
            <person name="Gaulin E."/>
        </authorList>
    </citation>
    <scope>NUCLEOTIDE SEQUENCE</scope>
    <source>
        <strain evidence="2">ATCC 38472_TT</strain>
    </source>
</reference>
<evidence type="ECO:0000313" key="2">
    <source>
        <dbReference type="EMBL" id="TMW60228.1"/>
    </source>
</evidence>